<evidence type="ECO:0000256" key="5">
    <source>
        <dbReference type="ARBA" id="ARBA00023212"/>
    </source>
</evidence>
<keyword evidence="5" id="KW-0206">Cytoskeleton</keyword>
<feature type="region of interest" description="Disordered" evidence="7">
    <location>
        <begin position="67"/>
        <end position="110"/>
    </location>
</feature>
<comment type="subcellular location">
    <subcellularLocation>
        <location evidence="1">Cytoplasm</location>
        <location evidence="1">Cytoskeleton</location>
    </subcellularLocation>
</comment>
<name>A0A6A3D8P4_HIBSY</name>
<reference evidence="9" key="1">
    <citation type="submission" date="2019-09" db="EMBL/GenBank/DDBJ databases">
        <title>Draft genome information of white flower Hibiscus syriacus.</title>
        <authorList>
            <person name="Kim Y.-M."/>
        </authorList>
    </citation>
    <scope>NUCLEOTIDE SEQUENCE [LARGE SCALE GENOMIC DNA]</scope>
    <source>
        <strain evidence="9">YM2019G1</strain>
    </source>
</reference>
<keyword evidence="3" id="KW-0963">Cytoplasm</keyword>
<feature type="compositionally biased region" description="Polar residues" evidence="7">
    <location>
        <begin position="243"/>
        <end position="268"/>
    </location>
</feature>
<proteinExistence type="inferred from homology"/>
<feature type="compositionally biased region" description="Basic and acidic residues" evidence="7">
    <location>
        <begin position="589"/>
        <end position="602"/>
    </location>
</feature>
<dbReference type="InterPro" id="IPR027329">
    <property type="entry name" value="TPX2_C"/>
</dbReference>
<evidence type="ECO:0000313" key="10">
    <source>
        <dbReference type="Proteomes" id="UP000436088"/>
    </source>
</evidence>
<feature type="coiled-coil region" evidence="6">
    <location>
        <begin position="429"/>
        <end position="456"/>
    </location>
</feature>
<protein>
    <submittedName>
        <fullName evidence="9">Protein WAVE-DAMPENED 2</fullName>
    </submittedName>
</protein>
<feature type="domain" description="TPX2 C-terminal" evidence="8">
    <location>
        <begin position="410"/>
        <end position="484"/>
    </location>
</feature>
<keyword evidence="6" id="KW-0175">Coiled coil</keyword>
<evidence type="ECO:0000259" key="8">
    <source>
        <dbReference type="Pfam" id="PF06886"/>
    </source>
</evidence>
<evidence type="ECO:0000256" key="4">
    <source>
        <dbReference type="ARBA" id="ARBA00022701"/>
    </source>
</evidence>
<dbReference type="Pfam" id="PF06886">
    <property type="entry name" value="TPX2"/>
    <property type="match status" value="1"/>
</dbReference>
<feature type="region of interest" description="Disordered" evidence="7">
    <location>
        <begin position="200"/>
        <end position="298"/>
    </location>
</feature>
<dbReference type="PANTHER" id="PTHR47067:SF6">
    <property type="entry name" value="PROTEIN WVD2-LIKE 7"/>
    <property type="match status" value="1"/>
</dbReference>
<keyword evidence="10" id="KW-1185">Reference proteome</keyword>
<feature type="region of interest" description="Disordered" evidence="7">
    <location>
        <begin position="504"/>
        <end position="641"/>
    </location>
</feature>
<keyword evidence="4" id="KW-0493">Microtubule</keyword>
<comment type="similarity">
    <text evidence="2">Belongs to the TPX2 family.</text>
</comment>
<evidence type="ECO:0000256" key="2">
    <source>
        <dbReference type="ARBA" id="ARBA00005885"/>
    </source>
</evidence>
<sequence>MSPTQAESVHCGSISFGRFANEPLAWERKSSFSHNRYLEEVEKCSKPGSVIEKKAYFEAHFRKKALLQSSSSEGQNGGEYQNCESDAMENDDYGEYQTGENDADSVSKGSHYNHLDENGLSSTGYGEIFYCGNEGSLFHHENEGNHFDHSNESSLCAQFDMSPDNSEYLGEGALTESEIGSPGLLSAHQTHVSVPIDFEPEETSESHSGCAKSFISNDNQEKEVEENLDDDDDADNIDESFESLDQSLNTGTTREVDTTISEIQQNHSPKLKSAIENKATKPSLKSPVSPNHSQKKTFCDPSMEVVRVQERKEKEITKRTKPQKLPLQTAFPTRRSMHKSPKQEDSARARFNAKSNVENKSGKGPMTKKVIEAQPFSYKKIEPVIHQTPNRIKQAAISTGEDAKSTAGGFHFKSGERAEKRKEARNHFFTKLEEKMHAKESEMNQIQARAQEKTKAEIKQLRKSLNFKAKPMPSFYHVSTTSGSTGNKAPTCFNFMSQAATSTMKSAKVGQKSPNSGIRAIPRSPSRSRETNKQALSAAGSVGELICPTGTVSPAPPTDSHSSAEPVTQNKIPSKKEQKKENSNLQKHRMSESNKVVKDHKFGGRPKVGGRRNNSELVTKNMKNAGMAGSSGIGRCAVMPS</sequence>
<evidence type="ECO:0000256" key="6">
    <source>
        <dbReference type="SAM" id="Coils"/>
    </source>
</evidence>
<feature type="region of interest" description="Disordered" evidence="7">
    <location>
        <begin position="312"/>
        <end position="365"/>
    </location>
</feature>
<feature type="compositionally biased region" description="Acidic residues" evidence="7">
    <location>
        <begin position="223"/>
        <end position="242"/>
    </location>
</feature>
<dbReference type="AlphaFoldDB" id="A0A6A3D8P4"/>
<feature type="compositionally biased region" description="Polar residues" evidence="7">
    <location>
        <begin position="559"/>
        <end position="572"/>
    </location>
</feature>
<dbReference type="EMBL" id="VEPZ02000001">
    <property type="protein sequence ID" value="KAE8736318.1"/>
    <property type="molecule type" value="Genomic_DNA"/>
</dbReference>
<dbReference type="PANTHER" id="PTHR47067">
    <property type="entry name" value="TPX2 (TARGETING PROTEIN FOR XKLP2) PROTEIN FAMILY-RELATED"/>
    <property type="match status" value="1"/>
</dbReference>
<dbReference type="InterPro" id="IPR044216">
    <property type="entry name" value="WDL7"/>
</dbReference>
<evidence type="ECO:0000313" key="9">
    <source>
        <dbReference type="EMBL" id="KAE8736318.1"/>
    </source>
</evidence>
<dbReference type="Proteomes" id="UP000436088">
    <property type="component" value="Unassembled WGS sequence"/>
</dbReference>
<organism evidence="9 10">
    <name type="scientific">Hibiscus syriacus</name>
    <name type="common">Rose of Sharon</name>
    <dbReference type="NCBI Taxonomy" id="106335"/>
    <lineage>
        <taxon>Eukaryota</taxon>
        <taxon>Viridiplantae</taxon>
        <taxon>Streptophyta</taxon>
        <taxon>Embryophyta</taxon>
        <taxon>Tracheophyta</taxon>
        <taxon>Spermatophyta</taxon>
        <taxon>Magnoliopsida</taxon>
        <taxon>eudicotyledons</taxon>
        <taxon>Gunneridae</taxon>
        <taxon>Pentapetalae</taxon>
        <taxon>rosids</taxon>
        <taxon>malvids</taxon>
        <taxon>Malvales</taxon>
        <taxon>Malvaceae</taxon>
        <taxon>Malvoideae</taxon>
        <taxon>Hibiscus</taxon>
    </lineage>
</organism>
<evidence type="ECO:0000256" key="3">
    <source>
        <dbReference type="ARBA" id="ARBA00022490"/>
    </source>
</evidence>
<evidence type="ECO:0000256" key="1">
    <source>
        <dbReference type="ARBA" id="ARBA00004245"/>
    </source>
</evidence>
<gene>
    <name evidence="9" type="ORF">F3Y22_tig00000002pilonHSYRG00022</name>
</gene>
<accession>A0A6A3D8P4</accession>
<comment type="caution">
    <text evidence="9">The sequence shown here is derived from an EMBL/GenBank/DDBJ whole genome shotgun (WGS) entry which is preliminary data.</text>
</comment>
<dbReference type="GO" id="GO:0005874">
    <property type="term" value="C:microtubule"/>
    <property type="evidence" value="ECO:0007669"/>
    <property type="project" value="UniProtKB-KW"/>
</dbReference>
<evidence type="ECO:0000256" key="7">
    <source>
        <dbReference type="SAM" id="MobiDB-lite"/>
    </source>
</evidence>